<evidence type="ECO:0000256" key="6">
    <source>
        <dbReference type="ARBA" id="ARBA00022723"/>
    </source>
</evidence>
<evidence type="ECO:0000256" key="9">
    <source>
        <dbReference type="ARBA" id="ARBA00022833"/>
    </source>
</evidence>
<dbReference type="Gene3D" id="2.150.10.10">
    <property type="entry name" value="Serralysin-like metalloprotease, C-terminal"/>
    <property type="match status" value="3"/>
</dbReference>
<keyword evidence="6" id="KW-0479">Metal-binding</keyword>
<dbReference type="Proteomes" id="UP001597302">
    <property type="component" value="Unassembled WGS sequence"/>
</dbReference>
<keyword evidence="7" id="KW-0677">Repeat</keyword>
<name>A0ABW4E172_9RHOB</name>
<organism evidence="11 12">
    <name type="scientific">Paracoccus nototheniae</name>
    <dbReference type="NCBI Taxonomy" id="2489002"/>
    <lineage>
        <taxon>Bacteria</taxon>
        <taxon>Pseudomonadati</taxon>
        <taxon>Pseudomonadota</taxon>
        <taxon>Alphaproteobacteria</taxon>
        <taxon>Rhodobacterales</taxon>
        <taxon>Paracoccaceae</taxon>
        <taxon>Paracoccus</taxon>
    </lineage>
</organism>
<comment type="caution">
    <text evidence="11">The sequence shown here is derived from an EMBL/GenBank/DDBJ whole genome shotgun (WGS) entry which is preliminary data.</text>
</comment>
<accession>A0ABW4E172</accession>
<sequence>MCQICAALRPMEKTCALSEFTGTAVDRLAATLREAGDAPDNTRTPYRMGPDDVFRGIIASGSDEDWVGIRLEAGTTYQIAVTGDALSDPMLALYDGSGRLLAANDDINASLDSGLTFRAQVTGTYFLGASGYGGQTGSYHMTAQELAPARPASTLELARYLHEGFWRDNWQEARAFDLSGDREITVNLTQLDPDGRALARDALAAWSAVADIRFRETNQTADIQFDDENSGAYAQSTTQDGRILSSAINIDRGWLSDYGAAIGTYGFQTYLHEVGHAIGLGHQGNYNGSGSFAMDARFANDSWQASVMSYFGQDENPNVTASQAFVATLMPADIMAIQMLYGAPGAGSLSAGSTTYGVGHTLGDSWLGRVFTAQGSVGVAGVRDARSVAMTIHDRDGFDVLDFRNDAQSQRVDLRPGGVSDIYGLTGNLQITQGTQIEGFVAGAGNDVVTGNGVGNLLRGGAGRDVLTGMTGNDSLHGERGHDTLWGGAGHDWLFGGDGDDQLSDMIGNNLLSGGAGQDRLIAGAGRDTLQGDAGHDLLDGGAGDDLIFGGIGADTILAGPGNDTAHGGWGHDVMNGGFGWDRLIGGLGNDALDGALGNDTLEGNEGNDLLRGGAGADLLSGHQGNDTLVGGMGSDTMAGGIGADVFRFFSVADSARGAGDLIIDFDPLADRLDLQAMDLRFGGRGAPSGPGSISWDHVGGQTHVTVDLDGDRQADMVIRLAGTLMLEADTFVL</sequence>
<evidence type="ECO:0000256" key="3">
    <source>
        <dbReference type="ARBA" id="ARBA00009490"/>
    </source>
</evidence>
<comment type="similarity">
    <text evidence="3">Belongs to the peptidase M10B family.</text>
</comment>
<evidence type="ECO:0000256" key="7">
    <source>
        <dbReference type="ARBA" id="ARBA00022737"/>
    </source>
</evidence>
<dbReference type="CDD" id="cd04277">
    <property type="entry name" value="ZnMc_serralysin_like"/>
    <property type="match status" value="1"/>
</dbReference>
<feature type="domain" description="Peptidase metallopeptidase" evidence="10">
    <location>
        <begin position="172"/>
        <end position="313"/>
    </location>
</feature>
<dbReference type="PROSITE" id="PS00330">
    <property type="entry name" value="HEMOLYSIN_CALCIUM"/>
    <property type="match status" value="3"/>
</dbReference>
<proteinExistence type="inferred from homology"/>
<reference evidence="12" key="1">
    <citation type="journal article" date="2019" name="Int. J. Syst. Evol. Microbiol.">
        <title>The Global Catalogue of Microorganisms (GCM) 10K type strain sequencing project: providing services to taxonomists for standard genome sequencing and annotation.</title>
        <authorList>
            <consortium name="The Broad Institute Genomics Platform"/>
            <consortium name="The Broad Institute Genome Sequencing Center for Infectious Disease"/>
            <person name="Wu L."/>
            <person name="Ma J."/>
        </authorList>
    </citation>
    <scope>NUCLEOTIDE SEQUENCE [LARGE SCALE GENOMIC DNA]</scope>
    <source>
        <strain evidence="12">CCM 8875</strain>
    </source>
</reference>
<dbReference type="Pfam" id="PF00413">
    <property type="entry name" value="Peptidase_M10"/>
    <property type="match status" value="1"/>
</dbReference>
<evidence type="ECO:0000256" key="4">
    <source>
        <dbReference type="ARBA" id="ARBA00022525"/>
    </source>
</evidence>
<comment type="subcellular location">
    <subcellularLocation>
        <location evidence="2">Secreted</location>
    </subcellularLocation>
</comment>
<keyword evidence="5" id="KW-0645">Protease</keyword>
<dbReference type="InterPro" id="IPR011049">
    <property type="entry name" value="Serralysin-like_metalloprot_C"/>
</dbReference>
<evidence type="ECO:0000256" key="5">
    <source>
        <dbReference type="ARBA" id="ARBA00022670"/>
    </source>
</evidence>
<dbReference type="EMBL" id="JBHTOQ010000045">
    <property type="protein sequence ID" value="MFD1483314.1"/>
    <property type="molecule type" value="Genomic_DNA"/>
</dbReference>
<dbReference type="SUPFAM" id="SSF51120">
    <property type="entry name" value="beta-Roll"/>
    <property type="match status" value="3"/>
</dbReference>
<keyword evidence="12" id="KW-1185">Reference proteome</keyword>
<protein>
    <submittedName>
        <fullName evidence="11">M10 family metallopeptidase C-terminal domain-containing protein</fullName>
    </submittedName>
</protein>
<dbReference type="SUPFAM" id="SSF55486">
    <property type="entry name" value="Metalloproteases ('zincins'), catalytic domain"/>
    <property type="match status" value="1"/>
</dbReference>
<evidence type="ECO:0000313" key="12">
    <source>
        <dbReference type="Proteomes" id="UP001597302"/>
    </source>
</evidence>
<dbReference type="PANTHER" id="PTHR38340:SF1">
    <property type="entry name" value="S-LAYER PROTEIN"/>
    <property type="match status" value="1"/>
</dbReference>
<evidence type="ECO:0000256" key="8">
    <source>
        <dbReference type="ARBA" id="ARBA00022801"/>
    </source>
</evidence>
<dbReference type="InterPro" id="IPR001818">
    <property type="entry name" value="Pept_M10_metallopeptidase"/>
</dbReference>
<evidence type="ECO:0000256" key="2">
    <source>
        <dbReference type="ARBA" id="ARBA00004613"/>
    </source>
</evidence>
<keyword evidence="4" id="KW-0964">Secreted</keyword>
<dbReference type="Gene3D" id="3.40.390.10">
    <property type="entry name" value="Collagenase (Catalytic Domain)"/>
    <property type="match status" value="1"/>
</dbReference>
<evidence type="ECO:0000259" key="10">
    <source>
        <dbReference type="SMART" id="SM00235"/>
    </source>
</evidence>
<dbReference type="SMART" id="SM00235">
    <property type="entry name" value="ZnMc"/>
    <property type="match status" value="1"/>
</dbReference>
<dbReference type="InterPro" id="IPR050557">
    <property type="entry name" value="RTX_toxin/Mannuronan_C5-epim"/>
</dbReference>
<keyword evidence="9" id="KW-0862">Zinc</keyword>
<evidence type="ECO:0000313" key="11">
    <source>
        <dbReference type="EMBL" id="MFD1483314.1"/>
    </source>
</evidence>
<dbReference type="InterPro" id="IPR018511">
    <property type="entry name" value="Hemolysin-typ_Ca-bd_CS"/>
</dbReference>
<dbReference type="Pfam" id="PF04151">
    <property type="entry name" value="PPC"/>
    <property type="match status" value="1"/>
</dbReference>
<gene>
    <name evidence="11" type="ORF">ACFQ5P_18630</name>
</gene>
<dbReference type="InterPro" id="IPR007280">
    <property type="entry name" value="Peptidase_C_arc/bac"/>
</dbReference>
<comment type="cofactor">
    <cofactor evidence="1">
        <name>Ca(2+)</name>
        <dbReference type="ChEBI" id="CHEBI:29108"/>
    </cofactor>
</comment>
<dbReference type="InterPro" id="IPR001343">
    <property type="entry name" value="Hemolysn_Ca-bd"/>
</dbReference>
<dbReference type="Pfam" id="PF08548">
    <property type="entry name" value="Peptidase_M10_C"/>
    <property type="match status" value="1"/>
</dbReference>
<dbReference type="PANTHER" id="PTHR38340">
    <property type="entry name" value="S-LAYER PROTEIN"/>
    <property type="match status" value="1"/>
</dbReference>
<dbReference type="Gene3D" id="2.60.120.380">
    <property type="match status" value="1"/>
</dbReference>
<dbReference type="InterPro" id="IPR024079">
    <property type="entry name" value="MetalloPept_cat_dom_sf"/>
</dbReference>
<dbReference type="InterPro" id="IPR034033">
    <property type="entry name" value="Serralysin-like"/>
</dbReference>
<dbReference type="RefSeq" id="WP_131573325.1">
    <property type="nucleotide sequence ID" value="NZ_CBCSAJ010000083.1"/>
</dbReference>
<evidence type="ECO:0000256" key="1">
    <source>
        <dbReference type="ARBA" id="ARBA00001913"/>
    </source>
</evidence>
<keyword evidence="8" id="KW-0378">Hydrolase</keyword>
<dbReference type="InterPro" id="IPR013858">
    <property type="entry name" value="Peptidase_M10B_C"/>
</dbReference>
<dbReference type="Pfam" id="PF00353">
    <property type="entry name" value="HemolysinCabind"/>
    <property type="match status" value="4"/>
</dbReference>
<dbReference type="PRINTS" id="PR00313">
    <property type="entry name" value="CABNDNGRPT"/>
</dbReference>
<dbReference type="InterPro" id="IPR006026">
    <property type="entry name" value="Peptidase_Metallo"/>
</dbReference>